<feature type="transmembrane region" description="Helical" evidence="2">
    <location>
        <begin position="452"/>
        <end position="478"/>
    </location>
</feature>
<feature type="transmembrane region" description="Helical" evidence="2">
    <location>
        <begin position="253"/>
        <end position="273"/>
    </location>
</feature>
<keyword evidence="2" id="KW-0812">Transmembrane</keyword>
<protein>
    <submittedName>
        <fullName evidence="3">Uncharacterized protein</fullName>
    </submittedName>
</protein>
<organism evidence="3 4">
    <name type="scientific">Micromonospora robiginosa</name>
    <dbReference type="NCBI Taxonomy" id="2749844"/>
    <lineage>
        <taxon>Bacteria</taxon>
        <taxon>Bacillati</taxon>
        <taxon>Actinomycetota</taxon>
        <taxon>Actinomycetes</taxon>
        <taxon>Micromonosporales</taxon>
        <taxon>Micromonosporaceae</taxon>
        <taxon>Micromonospora</taxon>
    </lineage>
</organism>
<dbReference type="EMBL" id="CP059322">
    <property type="protein sequence ID" value="QLQ38176.1"/>
    <property type="molecule type" value="Genomic_DNA"/>
</dbReference>
<reference evidence="4" key="1">
    <citation type="submission" date="2020-07" db="EMBL/GenBank/DDBJ databases">
        <title>A new Micromonospora strain with potent antibiotic activity isolated from the microbiome of a mid-Atlantic deep-sea sponge.</title>
        <authorList>
            <person name="Back C.R."/>
            <person name="Stennett H.L."/>
            <person name="Williams S.E."/>
            <person name="Wang L."/>
            <person name="Ojeda Gomez J."/>
            <person name="Abdulle O.M."/>
            <person name="Duffy T."/>
            <person name="Hendry K.R."/>
            <person name="Powell D."/>
            <person name="Stach J.E."/>
            <person name="Essex-Lopresti A.E."/>
            <person name="Willis C.L."/>
            <person name="Curnow P."/>
            <person name="Race P.R."/>
        </authorList>
    </citation>
    <scope>NUCLEOTIDE SEQUENCE [LARGE SCALE GENOMIC DNA]</scope>
    <source>
        <strain evidence="4">28ISP2-46</strain>
    </source>
</reference>
<name>A0A7L6B875_9ACTN</name>
<dbReference type="KEGG" id="mfeu:H1D33_04635"/>
<sequence>MSEPPPPGSAEPVPPVDPIRPASPAAGPPPQRSGPSGPPTSAAGQPAVDPWAAAGPSDSEPDIPPPGYAAPPGSPWAGSTPDASPQPGWPAQPGGPDQSAGTPPGWPAQQGTPPGWSAPQGTPPGGLAPQGTPSGWAAPQGTPPGGPAQQGMPSGWPAPQGTPPGWPAQPGTPSGWAAPDAGGNWAAGGPAYPGHPMPGATYPALPVPGGPPGWYPGLVPNDPLVTLPHEGVGGWFARCVGAVRRGWRQLLPIMLLTQVVPAAVISVLSLFLVPSEPMGTGPDGAPVLPDGYLEQMLAFYGVVLLAALVFSPLQALGWGAGTWVVARQAAGEPAGVGGALRYGLRRALGLWGWTIVVSLLITVGACLCLLPGIYAGFAVALFGPVHLFERQDPLGRAWRMFHRRFGMVLGRVALVVCALLAVSVLDFVVGLVSSAVFGTDPTAAPGTAAGAVTLALIGTVLATPAYVAQLVGLVVAYAEQRAQEGPVNAARLAAELG</sequence>
<feature type="region of interest" description="Disordered" evidence="1">
    <location>
        <begin position="1"/>
        <end position="190"/>
    </location>
</feature>
<feature type="compositionally biased region" description="Pro residues" evidence="1">
    <location>
        <begin position="1"/>
        <end position="18"/>
    </location>
</feature>
<evidence type="ECO:0000256" key="1">
    <source>
        <dbReference type="SAM" id="MobiDB-lite"/>
    </source>
</evidence>
<feature type="transmembrane region" description="Helical" evidence="2">
    <location>
        <begin position="297"/>
        <end position="326"/>
    </location>
</feature>
<feature type="compositionally biased region" description="Pro residues" evidence="1">
    <location>
        <begin position="26"/>
        <end position="38"/>
    </location>
</feature>
<feature type="transmembrane region" description="Helical" evidence="2">
    <location>
        <begin position="347"/>
        <end position="365"/>
    </location>
</feature>
<accession>A0A7L6B875</accession>
<feature type="compositionally biased region" description="Low complexity" evidence="1">
    <location>
        <begin position="75"/>
        <end position="98"/>
    </location>
</feature>
<feature type="transmembrane region" description="Helical" evidence="2">
    <location>
        <begin position="371"/>
        <end position="388"/>
    </location>
</feature>
<feature type="compositionally biased region" description="Pro residues" evidence="1">
    <location>
        <begin position="62"/>
        <end position="74"/>
    </location>
</feature>
<dbReference type="RefSeq" id="WP_181570613.1">
    <property type="nucleotide sequence ID" value="NZ_CP059322.2"/>
</dbReference>
<dbReference type="Proteomes" id="UP000510844">
    <property type="component" value="Chromosome"/>
</dbReference>
<keyword evidence="4" id="KW-1185">Reference proteome</keyword>
<feature type="transmembrane region" description="Helical" evidence="2">
    <location>
        <begin position="408"/>
        <end position="432"/>
    </location>
</feature>
<evidence type="ECO:0000313" key="4">
    <source>
        <dbReference type="Proteomes" id="UP000510844"/>
    </source>
</evidence>
<gene>
    <name evidence="3" type="ORF">H1D33_04635</name>
</gene>
<keyword evidence="2" id="KW-0472">Membrane</keyword>
<keyword evidence="2" id="KW-1133">Transmembrane helix</keyword>
<proteinExistence type="predicted"/>
<reference evidence="3 4" key="2">
    <citation type="journal article" date="2021" name="Mar. Drugs">
        <title>A New Micromonospora Strain with Antibiotic Activity Isolated from the Microbiome of a Mid-Atlantic Deep-Sea Sponge.</title>
        <authorList>
            <person name="Back C.R."/>
            <person name="Stennett H.L."/>
            <person name="Williams S.E."/>
            <person name="Wang L."/>
            <person name="Ojeda Gomez J."/>
            <person name="Abdulle O.M."/>
            <person name="Duffy T."/>
            <person name="Neal C."/>
            <person name="Mantell J."/>
            <person name="Jepson M.A."/>
            <person name="Hendry K.R."/>
            <person name="Powell D."/>
            <person name="Stach J.E.M."/>
            <person name="Essex-Lopresti A.E."/>
            <person name="Willis C.L."/>
            <person name="Curnow P."/>
            <person name="Race P.R."/>
        </authorList>
    </citation>
    <scope>NUCLEOTIDE SEQUENCE [LARGE SCALE GENOMIC DNA]</scope>
    <source>
        <strain evidence="3 4">28ISP2-46</strain>
    </source>
</reference>
<dbReference type="AlphaFoldDB" id="A0A7L6B875"/>
<evidence type="ECO:0000313" key="3">
    <source>
        <dbReference type="EMBL" id="QLQ38176.1"/>
    </source>
</evidence>
<evidence type="ECO:0000256" key="2">
    <source>
        <dbReference type="SAM" id="Phobius"/>
    </source>
</evidence>